<proteinExistence type="predicted"/>
<dbReference type="Proteomes" id="UP000078542">
    <property type="component" value="Unassembled WGS sequence"/>
</dbReference>
<dbReference type="AlphaFoldDB" id="A0A151IQC7"/>
<evidence type="ECO:0000313" key="2">
    <source>
        <dbReference type="Proteomes" id="UP000078542"/>
    </source>
</evidence>
<protein>
    <submittedName>
        <fullName evidence="1">Uncharacterized protein</fullName>
    </submittedName>
</protein>
<reference evidence="1 2" key="1">
    <citation type="submission" date="2016-03" db="EMBL/GenBank/DDBJ databases">
        <title>Cyphomyrmex costatus WGS genome.</title>
        <authorList>
            <person name="Nygaard S."/>
            <person name="Hu H."/>
            <person name="Boomsma J."/>
            <person name="Zhang G."/>
        </authorList>
    </citation>
    <scope>NUCLEOTIDE SEQUENCE [LARGE SCALE GENOMIC DNA]</scope>
    <source>
        <strain evidence="1">MS0001</strain>
        <tissue evidence="1">Whole body</tissue>
    </source>
</reference>
<organism evidence="1 2">
    <name type="scientific">Cyphomyrmex costatus</name>
    <dbReference type="NCBI Taxonomy" id="456900"/>
    <lineage>
        <taxon>Eukaryota</taxon>
        <taxon>Metazoa</taxon>
        <taxon>Ecdysozoa</taxon>
        <taxon>Arthropoda</taxon>
        <taxon>Hexapoda</taxon>
        <taxon>Insecta</taxon>
        <taxon>Pterygota</taxon>
        <taxon>Neoptera</taxon>
        <taxon>Endopterygota</taxon>
        <taxon>Hymenoptera</taxon>
        <taxon>Apocrita</taxon>
        <taxon>Aculeata</taxon>
        <taxon>Formicoidea</taxon>
        <taxon>Formicidae</taxon>
        <taxon>Myrmicinae</taxon>
        <taxon>Cyphomyrmex</taxon>
    </lineage>
</organism>
<accession>A0A151IQC7</accession>
<sequence length="141" mass="16068">MSETKGLLITRVVNPRIGPPQRRSASLLWQNPIETHHRSATDRIGLGVVYELRRTRLAIRHYAARCVIYFVYVSVVSPSSPCRATEIVQARSCSVVFGVACVRPYTFSCEAVKSEFRKRYSTDIQNARTLPQFSFEIEKSE</sequence>
<evidence type="ECO:0000313" key="1">
    <source>
        <dbReference type="EMBL" id="KYN08355.1"/>
    </source>
</evidence>
<gene>
    <name evidence="1" type="ORF">ALC62_00646</name>
</gene>
<name>A0A151IQC7_9HYME</name>
<keyword evidence="2" id="KW-1185">Reference proteome</keyword>
<dbReference type="EMBL" id="KQ976780">
    <property type="protein sequence ID" value="KYN08355.1"/>
    <property type="molecule type" value="Genomic_DNA"/>
</dbReference>